<keyword evidence="5" id="KW-1185">Reference proteome</keyword>
<proteinExistence type="inferred from homology"/>
<reference evidence="4 5" key="1">
    <citation type="submission" date="2018-02" db="EMBL/GenBank/DDBJ databases">
        <title>Genomic Encyclopedia of Archaeal and Bacterial Type Strains, Phase II (KMG-II): from individual species to whole genera.</title>
        <authorList>
            <person name="Goeker M."/>
        </authorList>
    </citation>
    <scope>NUCLEOTIDE SEQUENCE [LARGE SCALE GENOMIC DNA]</scope>
    <source>
        <strain evidence="4 5">YU 961-1</strain>
    </source>
</reference>
<comment type="caution">
    <text evidence="4">The sequence shown here is derived from an EMBL/GenBank/DDBJ whole genome shotgun (WGS) entry which is preliminary data.</text>
</comment>
<dbReference type="Proteomes" id="UP000239203">
    <property type="component" value="Unassembled WGS sequence"/>
</dbReference>
<evidence type="ECO:0000259" key="3">
    <source>
        <dbReference type="PROSITE" id="PS50801"/>
    </source>
</evidence>
<comment type="similarity">
    <text evidence="1 2">Belongs to the anti-sigma-factor antagonist family.</text>
</comment>
<dbReference type="SUPFAM" id="SSF52091">
    <property type="entry name" value="SpoIIaa-like"/>
    <property type="match status" value="1"/>
</dbReference>
<dbReference type="RefSeq" id="WP_219824170.1">
    <property type="nucleotide sequence ID" value="NZ_CP154825.1"/>
</dbReference>
<dbReference type="InterPro" id="IPR036513">
    <property type="entry name" value="STAS_dom_sf"/>
</dbReference>
<evidence type="ECO:0000256" key="1">
    <source>
        <dbReference type="ARBA" id="ARBA00009013"/>
    </source>
</evidence>
<dbReference type="InterPro" id="IPR003658">
    <property type="entry name" value="Anti-sigma_ant"/>
</dbReference>
<dbReference type="AlphaFoldDB" id="A0A2S6GDN1"/>
<accession>A0A2S6GDN1</accession>
<feature type="domain" description="STAS" evidence="3">
    <location>
        <begin position="5"/>
        <end position="118"/>
    </location>
</feature>
<sequence>MSILFTVSIEQTPDRTVLHARGEVDMGTVSTLTDALDTALTHDPAPPVVVVDFTEVTFLASAGLAALVSANQRARTTGSGLVVVTPKGSVTRRAITVSSLEHVLTLAEEHAAVDVERG</sequence>
<dbReference type="NCBIfam" id="TIGR00377">
    <property type="entry name" value="ant_ant_sig"/>
    <property type="match status" value="1"/>
</dbReference>
<organism evidence="4 5">
    <name type="scientific">Actinokineospora auranticolor</name>
    <dbReference type="NCBI Taxonomy" id="155976"/>
    <lineage>
        <taxon>Bacteria</taxon>
        <taxon>Bacillati</taxon>
        <taxon>Actinomycetota</taxon>
        <taxon>Actinomycetes</taxon>
        <taxon>Pseudonocardiales</taxon>
        <taxon>Pseudonocardiaceae</taxon>
        <taxon>Actinokineospora</taxon>
    </lineage>
</organism>
<evidence type="ECO:0000313" key="5">
    <source>
        <dbReference type="Proteomes" id="UP000239203"/>
    </source>
</evidence>
<dbReference type="Pfam" id="PF01740">
    <property type="entry name" value="STAS"/>
    <property type="match status" value="1"/>
</dbReference>
<dbReference type="PANTHER" id="PTHR33495:SF2">
    <property type="entry name" value="ANTI-SIGMA FACTOR ANTAGONIST TM_1081-RELATED"/>
    <property type="match status" value="1"/>
</dbReference>
<dbReference type="GO" id="GO:0043856">
    <property type="term" value="F:anti-sigma factor antagonist activity"/>
    <property type="evidence" value="ECO:0007669"/>
    <property type="project" value="InterPro"/>
</dbReference>
<dbReference type="PANTHER" id="PTHR33495">
    <property type="entry name" value="ANTI-SIGMA FACTOR ANTAGONIST TM_1081-RELATED-RELATED"/>
    <property type="match status" value="1"/>
</dbReference>
<dbReference type="EMBL" id="PTIX01000029">
    <property type="protein sequence ID" value="PPK63323.1"/>
    <property type="molecule type" value="Genomic_DNA"/>
</dbReference>
<protein>
    <recommendedName>
        <fullName evidence="2">Anti-sigma factor antagonist</fullName>
    </recommendedName>
</protein>
<evidence type="ECO:0000313" key="4">
    <source>
        <dbReference type="EMBL" id="PPK63323.1"/>
    </source>
</evidence>
<evidence type="ECO:0000256" key="2">
    <source>
        <dbReference type="RuleBase" id="RU003749"/>
    </source>
</evidence>
<name>A0A2S6GDN1_9PSEU</name>
<dbReference type="InterPro" id="IPR002645">
    <property type="entry name" value="STAS_dom"/>
</dbReference>
<dbReference type="PROSITE" id="PS50801">
    <property type="entry name" value="STAS"/>
    <property type="match status" value="1"/>
</dbReference>
<dbReference type="Gene3D" id="3.30.750.24">
    <property type="entry name" value="STAS domain"/>
    <property type="match status" value="1"/>
</dbReference>
<gene>
    <name evidence="4" type="ORF">CLV40_12936</name>
</gene>
<dbReference type="CDD" id="cd07043">
    <property type="entry name" value="STAS_anti-anti-sigma_factors"/>
    <property type="match status" value="1"/>
</dbReference>